<proteinExistence type="predicted"/>
<dbReference type="InParanoid" id="A0A0D0ARY8"/>
<keyword evidence="2" id="KW-1185">Reference proteome</keyword>
<dbReference type="Proteomes" id="UP000054485">
    <property type="component" value="Unassembled WGS sequence"/>
</dbReference>
<dbReference type="HOGENOM" id="CLU_2039626_0_0_1"/>
<organism evidence="1 2">
    <name type="scientific">Suillus luteus UH-Slu-Lm8-n1</name>
    <dbReference type="NCBI Taxonomy" id="930992"/>
    <lineage>
        <taxon>Eukaryota</taxon>
        <taxon>Fungi</taxon>
        <taxon>Dikarya</taxon>
        <taxon>Basidiomycota</taxon>
        <taxon>Agaricomycotina</taxon>
        <taxon>Agaricomycetes</taxon>
        <taxon>Agaricomycetidae</taxon>
        <taxon>Boletales</taxon>
        <taxon>Suillineae</taxon>
        <taxon>Suillaceae</taxon>
        <taxon>Suillus</taxon>
    </lineage>
</organism>
<accession>A0A0D0ARY8</accession>
<reference evidence="1 2" key="1">
    <citation type="submission" date="2014-04" db="EMBL/GenBank/DDBJ databases">
        <authorList>
            <consortium name="DOE Joint Genome Institute"/>
            <person name="Kuo A."/>
            <person name="Ruytinx J."/>
            <person name="Rineau F."/>
            <person name="Colpaert J."/>
            <person name="Kohler A."/>
            <person name="Nagy L.G."/>
            <person name="Floudas D."/>
            <person name="Copeland A."/>
            <person name="Barry K.W."/>
            <person name="Cichocki N."/>
            <person name="Veneault-Fourrey C."/>
            <person name="LaButti K."/>
            <person name="Lindquist E.A."/>
            <person name="Lipzen A."/>
            <person name="Lundell T."/>
            <person name="Morin E."/>
            <person name="Murat C."/>
            <person name="Sun H."/>
            <person name="Tunlid A."/>
            <person name="Henrissat B."/>
            <person name="Grigoriev I.V."/>
            <person name="Hibbett D.S."/>
            <person name="Martin F."/>
            <person name="Nordberg H.P."/>
            <person name="Cantor M.N."/>
            <person name="Hua S.X."/>
        </authorList>
    </citation>
    <scope>NUCLEOTIDE SEQUENCE [LARGE SCALE GENOMIC DNA]</scope>
    <source>
        <strain evidence="1 2">UH-Slu-Lm8-n1</strain>
    </source>
</reference>
<gene>
    <name evidence="1" type="ORF">CY34DRAFT_618048</name>
</gene>
<name>A0A0D0ARY8_9AGAM</name>
<evidence type="ECO:0000313" key="1">
    <source>
        <dbReference type="EMBL" id="KIK34753.1"/>
    </source>
</evidence>
<sequence length="121" mass="13481">MRDSATKLASLITLGLKKDRPSLFYLVYNRGDQGSTGPAYHAPDMLPRFPLIIADSCYRSCVSNKLAATFAHVLDLSAIVSKARMFCSRVFIGTCLHLLAFDHDCPHVYSMDSALCRHRTQ</sequence>
<dbReference type="EMBL" id="KN835708">
    <property type="protein sequence ID" value="KIK34753.1"/>
    <property type="molecule type" value="Genomic_DNA"/>
</dbReference>
<dbReference type="AlphaFoldDB" id="A0A0D0ARY8"/>
<protein>
    <submittedName>
        <fullName evidence="1">Uncharacterized protein</fullName>
    </submittedName>
</protein>
<evidence type="ECO:0000313" key="2">
    <source>
        <dbReference type="Proteomes" id="UP000054485"/>
    </source>
</evidence>
<dbReference type="OrthoDB" id="10280565at2759"/>
<reference evidence="2" key="2">
    <citation type="submission" date="2015-01" db="EMBL/GenBank/DDBJ databases">
        <title>Evolutionary Origins and Diversification of the Mycorrhizal Mutualists.</title>
        <authorList>
            <consortium name="DOE Joint Genome Institute"/>
            <consortium name="Mycorrhizal Genomics Consortium"/>
            <person name="Kohler A."/>
            <person name="Kuo A."/>
            <person name="Nagy L.G."/>
            <person name="Floudas D."/>
            <person name="Copeland A."/>
            <person name="Barry K.W."/>
            <person name="Cichocki N."/>
            <person name="Veneault-Fourrey C."/>
            <person name="LaButti K."/>
            <person name="Lindquist E.A."/>
            <person name="Lipzen A."/>
            <person name="Lundell T."/>
            <person name="Morin E."/>
            <person name="Murat C."/>
            <person name="Riley R."/>
            <person name="Ohm R."/>
            <person name="Sun H."/>
            <person name="Tunlid A."/>
            <person name="Henrissat B."/>
            <person name="Grigoriev I.V."/>
            <person name="Hibbett D.S."/>
            <person name="Martin F."/>
        </authorList>
    </citation>
    <scope>NUCLEOTIDE SEQUENCE [LARGE SCALE GENOMIC DNA]</scope>
    <source>
        <strain evidence="2">UH-Slu-Lm8-n1</strain>
    </source>
</reference>